<accession>A0A4R6H498</accession>
<comment type="caution">
    <text evidence="2">The sequence shown here is derived from an EMBL/GenBank/DDBJ whole genome shotgun (WGS) entry which is preliminary data.</text>
</comment>
<evidence type="ECO:0000313" key="3">
    <source>
        <dbReference type="Proteomes" id="UP000294848"/>
    </source>
</evidence>
<feature type="transmembrane region" description="Helical" evidence="1">
    <location>
        <begin position="180"/>
        <end position="200"/>
    </location>
</feature>
<keyword evidence="1" id="KW-1133">Transmembrane helix</keyword>
<dbReference type="GO" id="GO:0015128">
    <property type="term" value="F:gluconate transmembrane transporter activity"/>
    <property type="evidence" value="ECO:0007669"/>
    <property type="project" value="InterPro"/>
</dbReference>
<dbReference type="EMBL" id="SNWI01000004">
    <property type="protein sequence ID" value="TDO02724.1"/>
    <property type="molecule type" value="Genomic_DNA"/>
</dbReference>
<proteinExistence type="predicted"/>
<keyword evidence="1" id="KW-0812">Transmembrane</keyword>
<dbReference type="RefSeq" id="WP_133464969.1">
    <property type="nucleotide sequence ID" value="NZ_SNWI01000004.1"/>
</dbReference>
<feature type="transmembrane region" description="Helical" evidence="1">
    <location>
        <begin position="300"/>
        <end position="320"/>
    </location>
</feature>
<dbReference type="PANTHER" id="PTHR30354">
    <property type="entry name" value="GNT FAMILY GLUCONATE TRANSPORTER"/>
    <property type="match status" value="1"/>
</dbReference>
<organism evidence="2 3">
    <name type="scientific">Sunxiuqinia elliptica</name>
    <dbReference type="NCBI Taxonomy" id="655355"/>
    <lineage>
        <taxon>Bacteria</taxon>
        <taxon>Pseudomonadati</taxon>
        <taxon>Bacteroidota</taxon>
        <taxon>Bacteroidia</taxon>
        <taxon>Marinilabiliales</taxon>
        <taxon>Prolixibacteraceae</taxon>
        <taxon>Sunxiuqinia</taxon>
    </lineage>
</organism>
<feature type="transmembrane region" description="Helical" evidence="1">
    <location>
        <begin position="332"/>
        <end position="350"/>
    </location>
</feature>
<feature type="transmembrane region" description="Helical" evidence="1">
    <location>
        <begin position="356"/>
        <end position="375"/>
    </location>
</feature>
<feature type="transmembrane region" description="Helical" evidence="1">
    <location>
        <begin position="6"/>
        <end position="23"/>
    </location>
</feature>
<feature type="transmembrane region" description="Helical" evidence="1">
    <location>
        <begin position="54"/>
        <end position="80"/>
    </location>
</feature>
<keyword evidence="1" id="KW-0472">Membrane</keyword>
<feature type="transmembrane region" description="Helical" evidence="1">
    <location>
        <begin position="230"/>
        <end position="252"/>
    </location>
</feature>
<dbReference type="InterPro" id="IPR003474">
    <property type="entry name" value="Glcn_transporter"/>
</dbReference>
<dbReference type="AlphaFoldDB" id="A0A4R6H498"/>
<dbReference type="OrthoDB" id="9787129at2"/>
<feature type="transmembrane region" description="Helical" evidence="1">
    <location>
        <begin position="101"/>
        <end position="129"/>
    </location>
</feature>
<dbReference type="PANTHER" id="PTHR30354:SF11">
    <property type="entry name" value="PERMEASE"/>
    <property type="match status" value="1"/>
</dbReference>
<gene>
    <name evidence="2" type="ORF">DET52_104190</name>
</gene>
<evidence type="ECO:0000313" key="2">
    <source>
        <dbReference type="EMBL" id="TDO02724.1"/>
    </source>
</evidence>
<sequence length="446" mass="46921">MSQHVILLGALLISVLFIIVGTTKLKMHPFLVLLLASYGVGFMSGMPAPEIVKVITGGFGNIMAYIGIVIILGTIIGTILEKSGAAIKLAELVIRLVGKKYPALAMGLIGYIVSIPVFCDSAFVILSSLKRSLIRKTGRSAIAMSIALSTGLYATHTLVPPTPGPIAAAGNLGIDNQLGMVILLGLLVAVVAMLVGYWWASYTGKRYQSEEDHLVEEDQVIDERQLPSGWLSVLPIFLPIVLIAIRSIVLLVAENETGILFQTINFLGDPVNALFLGLFSSFLLIKGKSEKITEWVGSGIQASASILIITGAGGAFGAMLKATHIGDSLGALLADYELGIFLPFIIAAALKTAQGSSTVSLVATSALIAPLLPGLGLDSAMGKSLSVLAVGAGAMTISHANDSFFWVVTQFSKMPVSVGYKTHTLATLFQGLAAMLTIYFFSLVLL</sequence>
<reference evidence="2 3" key="1">
    <citation type="submission" date="2019-03" db="EMBL/GenBank/DDBJ databases">
        <title>Freshwater and sediment microbial communities from various areas in North America, analyzing microbe dynamics in response to fracking.</title>
        <authorList>
            <person name="Lamendella R."/>
        </authorList>
    </citation>
    <scope>NUCLEOTIDE SEQUENCE [LARGE SCALE GENOMIC DNA]</scope>
    <source>
        <strain evidence="2 3">114D</strain>
    </source>
</reference>
<dbReference type="Proteomes" id="UP000294848">
    <property type="component" value="Unassembled WGS sequence"/>
</dbReference>
<dbReference type="Pfam" id="PF02447">
    <property type="entry name" value="GntP_permease"/>
    <property type="match status" value="1"/>
</dbReference>
<feature type="transmembrane region" description="Helical" evidence="1">
    <location>
        <begin position="30"/>
        <end position="48"/>
    </location>
</feature>
<feature type="transmembrane region" description="Helical" evidence="1">
    <location>
        <begin position="141"/>
        <end position="159"/>
    </location>
</feature>
<evidence type="ECO:0000256" key="1">
    <source>
        <dbReference type="SAM" id="Phobius"/>
    </source>
</evidence>
<protein>
    <submittedName>
        <fullName evidence="2">Putative D-glycerate permease</fullName>
    </submittedName>
</protein>
<feature type="transmembrane region" description="Helical" evidence="1">
    <location>
        <begin position="428"/>
        <end position="445"/>
    </location>
</feature>
<dbReference type="GO" id="GO:0005886">
    <property type="term" value="C:plasma membrane"/>
    <property type="evidence" value="ECO:0007669"/>
    <property type="project" value="TreeGrafter"/>
</dbReference>
<name>A0A4R6H498_9BACT</name>
<feature type="transmembrane region" description="Helical" evidence="1">
    <location>
        <begin position="264"/>
        <end position="285"/>
    </location>
</feature>